<evidence type="ECO:0000256" key="1">
    <source>
        <dbReference type="ARBA" id="ARBA00022722"/>
    </source>
</evidence>
<keyword evidence="3" id="KW-1133">Transmembrane helix</keyword>
<dbReference type="GO" id="GO:0004518">
    <property type="term" value="F:nuclease activity"/>
    <property type="evidence" value="ECO:0007669"/>
    <property type="project" value="UniProtKB-KW"/>
</dbReference>
<dbReference type="InterPro" id="IPR007346">
    <property type="entry name" value="Endonuclease-I"/>
</dbReference>
<dbReference type="SUPFAM" id="SSF54060">
    <property type="entry name" value="His-Me finger endonucleases"/>
    <property type="match status" value="1"/>
</dbReference>
<name>A0AA86S4N5_9EUKA</name>
<organism evidence="4">
    <name type="scientific">Hexamita inflata</name>
    <dbReference type="NCBI Taxonomy" id="28002"/>
    <lineage>
        <taxon>Eukaryota</taxon>
        <taxon>Metamonada</taxon>
        <taxon>Diplomonadida</taxon>
        <taxon>Hexamitidae</taxon>
        <taxon>Hexamitinae</taxon>
        <taxon>Hexamita</taxon>
    </lineage>
</organism>
<proteinExistence type="predicted"/>
<keyword evidence="3" id="KW-0812">Transmembrane</keyword>
<dbReference type="Proteomes" id="UP001642409">
    <property type="component" value="Unassembled WGS sequence"/>
</dbReference>
<accession>A0AA86S4N5</accession>
<keyword evidence="3" id="KW-0472">Membrane</keyword>
<keyword evidence="1" id="KW-0540">Nuclease</keyword>
<dbReference type="InterPro" id="IPR044925">
    <property type="entry name" value="His-Me_finger_sf"/>
</dbReference>
<dbReference type="AlphaFoldDB" id="A0AA86S4N5"/>
<dbReference type="EMBL" id="CAXDID020000212">
    <property type="protein sequence ID" value="CAL6057022.1"/>
    <property type="molecule type" value="Genomic_DNA"/>
</dbReference>
<evidence type="ECO:0000313" key="4">
    <source>
        <dbReference type="EMBL" id="CAI9978005.1"/>
    </source>
</evidence>
<dbReference type="EMBL" id="CATOUU010001182">
    <property type="protein sequence ID" value="CAI9978005.1"/>
    <property type="molecule type" value="Genomic_DNA"/>
</dbReference>
<dbReference type="GO" id="GO:0016787">
    <property type="term" value="F:hydrolase activity"/>
    <property type="evidence" value="ECO:0007669"/>
    <property type="project" value="UniProtKB-KW"/>
</dbReference>
<keyword evidence="2" id="KW-0378">Hydrolase</keyword>
<protein>
    <submittedName>
        <fullName evidence="4">Extracellular nuclease</fullName>
    </submittedName>
    <submittedName>
        <fullName evidence="5">Extracellular_nuclease</fullName>
    </submittedName>
</protein>
<reference evidence="4" key="1">
    <citation type="submission" date="2023-06" db="EMBL/GenBank/DDBJ databases">
        <authorList>
            <person name="Kurt Z."/>
        </authorList>
    </citation>
    <scope>NUCLEOTIDE SEQUENCE</scope>
</reference>
<keyword evidence="6" id="KW-1185">Reference proteome</keyword>
<evidence type="ECO:0000256" key="2">
    <source>
        <dbReference type="ARBA" id="ARBA00022801"/>
    </source>
</evidence>
<gene>
    <name evidence="5" type="ORF">HINF_LOCUS47307</name>
    <name evidence="4" type="ORF">HINF_LOCUS65650</name>
</gene>
<feature type="transmembrane region" description="Helical" evidence="3">
    <location>
        <begin position="36"/>
        <end position="54"/>
    </location>
</feature>
<comment type="caution">
    <text evidence="4">The sequence shown here is derived from an EMBL/GenBank/DDBJ whole genome shotgun (WGS) entry which is preliminary data.</text>
</comment>
<reference evidence="5 6" key="2">
    <citation type="submission" date="2024-07" db="EMBL/GenBank/DDBJ databases">
        <authorList>
            <person name="Akdeniz Z."/>
        </authorList>
    </citation>
    <scope>NUCLEOTIDE SEQUENCE [LARGE SCALE GENOMIC DNA]</scope>
</reference>
<evidence type="ECO:0000313" key="6">
    <source>
        <dbReference type="Proteomes" id="UP001642409"/>
    </source>
</evidence>
<dbReference type="Pfam" id="PF04231">
    <property type="entry name" value="Endonuclease_1"/>
    <property type="match status" value="1"/>
</dbReference>
<dbReference type="PANTHER" id="PTHR33607:SF2">
    <property type="entry name" value="ENDONUCLEASE-1"/>
    <property type="match status" value="1"/>
</dbReference>
<dbReference type="PANTHER" id="PTHR33607">
    <property type="entry name" value="ENDONUCLEASE-1"/>
    <property type="match status" value="1"/>
</dbReference>
<evidence type="ECO:0000256" key="3">
    <source>
        <dbReference type="SAM" id="Phobius"/>
    </source>
</evidence>
<evidence type="ECO:0000313" key="5">
    <source>
        <dbReference type="EMBL" id="CAL6057022.1"/>
    </source>
</evidence>
<sequence length="311" mass="35537">MMAITEPQVQEDIGINQIRLLLFPNPAVIIIQRAKQTTNCIVIIILITIILALLHKIHSKFMFVTLVMSELFPGKCGKELRALLTAYTTQNHTTLGYSKARQEMYGYIYNSPIDQADYCVYTGSRMPCVYDSMDSSCNAALNCEHTVPQSFFNKQNPMVSDLHHLRATWSTANGARATYPFAELSDSQISTYYGTNFQVNNSRPTDPQNWSALRKGWAFMPREQQKGDTARAVAYFYVRYPTQAGAVTRVFSSVYDMIDWDEKFAPSQLQMEQYQRAVEVQGNKNPFQEERGMVARAYCDMSKNYPCSKYQ</sequence>